<comment type="caution">
    <text evidence="1">The sequence shown here is derived from an EMBL/GenBank/DDBJ whole genome shotgun (WGS) entry which is preliminary data.</text>
</comment>
<reference evidence="1 2" key="1">
    <citation type="submission" date="2024-02" db="EMBL/GenBank/DDBJ databases">
        <title>Characterization of antibiotic resistant novel bacterial strains and their environmental applications.</title>
        <authorList>
            <person name="Manzoor S."/>
            <person name="Abbas S."/>
            <person name="Arshad M."/>
            <person name="Li W.J."/>
            <person name="Ahmed I."/>
        </authorList>
    </citation>
    <scope>NUCLEOTIDE SEQUENCE [LARGE SCALE GENOMIC DNA]</scope>
    <source>
        <strain evidence="1 2">KACC 15558</strain>
    </source>
</reference>
<accession>A0ABP9U4G4</accession>
<name>A0ABP9U4G4_9MICO</name>
<gene>
    <name evidence="1" type="ORF">KACC15558_35070</name>
</gene>
<dbReference type="Proteomes" id="UP001498935">
    <property type="component" value="Unassembled WGS sequence"/>
</dbReference>
<sequence length="151" mass="17078">MTVGLTSGCRCVIDPYYCLQSEEYVTQLNDEDGRFRSAPQPHRENELSVFRGRSTLEEALARRIRSVRPPFDADLLDGRVVRFASVRDLRDAGFGVVHTPAKKIKNDIHCSIVLPPLPDDEVLAEWPTLPIDFPALLDSLFEVQVTQEVKK</sequence>
<evidence type="ECO:0000313" key="2">
    <source>
        <dbReference type="Proteomes" id="UP001498935"/>
    </source>
</evidence>
<evidence type="ECO:0008006" key="3">
    <source>
        <dbReference type="Google" id="ProtNLM"/>
    </source>
</evidence>
<dbReference type="EMBL" id="BAABNP010000030">
    <property type="protein sequence ID" value="GAA5342465.1"/>
    <property type="molecule type" value="Genomic_DNA"/>
</dbReference>
<organism evidence="1 2">
    <name type="scientific">Brevibacterium ammoniilyticum</name>
    <dbReference type="NCBI Taxonomy" id="1046555"/>
    <lineage>
        <taxon>Bacteria</taxon>
        <taxon>Bacillati</taxon>
        <taxon>Actinomycetota</taxon>
        <taxon>Actinomycetes</taxon>
        <taxon>Micrococcales</taxon>
        <taxon>Brevibacteriaceae</taxon>
        <taxon>Brevibacterium</taxon>
    </lineage>
</organism>
<keyword evidence="2" id="KW-1185">Reference proteome</keyword>
<dbReference type="RefSeq" id="WP_339393285.1">
    <property type="nucleotide sequence ID" value="NZ_BAABBK010000028.1"/>
</dbReference>
<protein>
    <recommendedName>
        <fullName evidence="3">RES domain-containing protein</fullName>
    </recommendedName>
</protein>
<evidence type="ECO:0000313" key="1">
    <source>
        <dbReference type="EMBL" id="GAA5342465.1"/>
    </source>
</evidence>
<proteinExistence type="predicted"/>